<comment type="caution">
    <text evidence="5">The sequence shown here is derived from an EMBL/GenBank/DDBJ whole genome shotgun (WGS) entry which is preliminary data.</text>
</comment>
<dbReference type="SUPFAM" id="SSF46785">
    <property type="entry name" value="Winged helix' DNA-binding domain"/>
    <property type="match status" value="1"/>
</dbReference>
<dbReference type="PROSITE" id="PS50987">
    <property type="entry name" value="HTH_ARSR_2"/>
    <property type="match status" value="1"/>
</dbReference>
<dbReference type="Pfam" id="PF12840">
    <property type="entry name" value="HTH_20"/>
    <property type="match status" value="1"/>
</dbReference>
<dbReference type="PANTHER" id="PTHR33154:SF12">
    <property type="entry name" value="TRANSCRIPTIONAL REGULATORY PROTEIN"/>
    <property type="match status" value="1"/>
</dbReference>
<dbReference type="AlphaFoldDB" id="A0AA37WJY8"/>
<sequence>MRNIKHPLIEQIELVDIMYAFSDSTRIDIVRQLKESSRPMTCGELGVDRPKSSMSHHFKILREAGIIETTVEGKEHFNLLRLKELNMKFPNLLNTLLENIKK</sequence>
<dbReference type="SMART" id="SM00418">
    <property type="entry name" value="HTH_ARSR"/>
    <property type="match status" value="1"/>
</dbReference>
<dbReference type="InterPro" id="IPR001845">
    <property type="entry name" value="HTH_ArsR_DNA-bd_dom"/>
</dbReference>
<dbReference type="GO" id="GO:0003700">
    <property type="term" value="F:DNA-binding transcription factor activity"/>
    <property type="evidence" value="ECO:0007669"/>
    <property type="project" value="InterPro"/>
</dbReference>
<name>A0AA37WJY8_9ALTE</name>
<evidence type="ECO:0000259" key="4">
    <source>
        <dbReference type="PROSITE" id="PS50987"/>
    </source>
</evidence>
<organism evidence="5 6">
    <name type="scientific">Agaribacter marinus</name>
    <dbReference type="NCBI Taxonomy" id="1431249"/>
    <lineage>
        <taxon>Bacteria</taxon>
        <taxon>Pseudomonadati</taxon>
        <taxon>Pseudomonadota</taxon>
        <taxon>Gammaproteobacteria</taxon>
        <taxon>Alteromonadales</taxon>
        <taxon>Alteromonadaceae</taxon>
        <taxon>Agaribacter</taxon>
    </lineage>
</organism>
<proteinExistence type="predicted"/>
<feature type="domain" description="HTH arsR-type" evidence="4">
    <location>
        <begin position="6"/>
        <end position="102"/>
    </location>
</feature>
<evidence type="ECO:0000256" key="3">
    <source>
        <dbReference type="ARBA" id="ARBA00023163"/>
    </source>
</evidence>
<keyword evidence="2" id="KW-0238">DNA-binding</keyword>
<keyword evidence="3" id="KW-0804">Transcription</keyword>
<evidence type="ECO:0000313" key="5">
    <source>
        <dbReference type="EMBL" id="GLR70759.1"/>
    </source>
</evidence>
<dbReference type="GO" id="GO:0003677">
    <property type="term" value="F:DNA binding"/>
    <property type="evidence" value="ECO:0007669"/>
    <property type="project" value="UniProtKB-KW"/>
</dbReference>
<evidence type="ECO:0000313" key="6">
    <source>
        <dbReference type="Proteomes" id="UP001156601"/>
    </source>
</evidence>
<protein>
    <submittedName>
        <fullName evidence="5">Transcriptional regulator</fullName>
    </submittedName>
</protein>
<dbReference type="RefSeq" id="WP_284217041.1">
    <property type="nucleotide sequence ID" value="NZ_BSOT01000005.1"/>
</dbReference>
<evidence type="ECO:0000256" key="2">
    <source>
        <dbReference type="ARBA" id="ARBA00023125"/>
    </source>
</evidence>
<dbReference type="InterPro" id="IPR011991">
    <property type="entry name" value="ArsR-like_HTH"/>
</dbReference>
<dbReference type="PANTHER" id="PTHR33154">
    <property type="entry name" value="TRANSCRIPTIONAL REGULATOR, ARSR FAMILY"/>
    <property type="match status" value="1"/>
</dbReference>
<dbReference type="Gene3D" id="1.10.10.10">
    <property type="entry name" value="Winged helix-like DNA-binding domain superfamily/Winged helix DNA-binding domain"/>
    <property type="match status" value="1"/>
</dbReference>
<evidence type="ECO:0000256" key="1">
    <source>
        <dbReference type="ARBA" id="ARBA00023015"/>
    </source>
</evidence>
<reference evidence="5" key="1">
    <citation type="journal article" date="2014" name="Int. J. Syst. Evol. Microbiol.">
        <title>Complete genome sequence of Corynebacterium casei LMG S-19264T (=DSM 44701T), isolated from a smear-ripened cheese.</title>
        <authorList>
            <consortium name="US DOE Joint Genome Institute (JGI-PGF)"/>
            <person name="Walter F."/>
            <person name="Albersmeier A."/>
            <person name="Kalinowski J."/>
            <person name="Ruckert C."/>
        </authorList>
    </citation>
    <scope>NUCLEOTIDE SEQUENCE</scope>
    <source>
        <strain evidence="5">NBRC 110023</strain>
    </source>
</reference>
<keyword evidence="1" id="KW-0805">Transcription regulation</keyword>
<dbReference type="InterPro" id="IPR036388">
    <property type="entry name" value="WH-like_DNA-bd_sf"/>
</dbReference>
<accession>A0AA37WJY8</accession>
<dbReference type="InterPro" id="IPR051081">
    <property type="entry name" value="HTH_MetalResp_TranReg"/>
</dbReference>
<dbReference type="CDD" id="cd00090">
    <property type="entry name" value="HTH_ARSR"/>
    <property type="match status" value="1"/>
</dbReference>
<dbReference type="InterPro" id="IPR036390">
    <property type="entry name" value="WH_DNA-bd_sf"/>
</dbReference>
<keyword evidence="6" id="KW-1185">Reference proteome</keyword>
<reference evidence="5" key="2">
    <citation type="submission" date="2023-01" db="EMBL/GenBank/DDBJ databases">
        <title>Draft genome sequence of Agaribacter marinus strain NBRC 110023.</title>
        <authorList>
            <person name="Sun Q."/>
            <person name="Mori K."/>
        </authorList>
    </citation>
    <scope>NUCLEOTIDE SEQUENCE</scope>
    <source>
        <strain evidence="5">NBRC 110023</strain>
    </source>
</reference>
<dbReference type="Proteomes" id="UP001156601">
    <property type="component" value="Unassembled WGS sequence"/>
</dbReference>
<dbReference type="PRINTS" id="PR00778">
    <property type="entry name" value="HTHARSR"/>
</dbReference>
<dbReference type="EMBL" id="BSOT01000005">
    <property type="protein sequence ID" value="GLR70759.1"/>
    <property type="molecule type" value="Genomic_DNA"/>
</dbReference>
<gene>
    <name evidence="5" type="ORF">GCM10007852_16670</name>
</gene>